<evidence type="ECO:0000313" key="2">
    <source>
        <dbReference type="EMBL" id="KAJ4459745.1"/>
    </source>
</evidence>
<feature type="compositionally biased region" description="Low complexity" evidence="1">
    <location>
        <begin position="693"/>
        <end position="729"/>
    </location>
</feature>
<comment type="caution">
    <text evidence="2">The sequence shown here is derived from an EMBL/GenBank/DDBJ whole genome shotgun (WGS) entry which is preliminary data.</text>
</comment>
<reference evidence="2" key="1">
    <citation type="journal article" date="2022" name="bioRxiv">
        <title>Genomics of Preaxostyla Flagellates Illuminates Evolutionary Transitions and the Path Towards Mitochondrial Loss.</title>
        <authorList>
            <person name="Novak L.V.F."/>
            <person name="Treitli S.C."/>
            <person name="Pyrih J."/>
            <person name="Halakuc P."/>
            <person name="Pipaliya S.V."/>
            <person name="Vacek V."/>
            <person name="Brzon O."/>
            <person name="Soukal P."/>
            <person name="Eme L."/>
            <person name="Dacks J.B."/>
            <person name="Karnkowska A."/>
            <person name="Elias M."/>
            <person name="Hampl V."/>
        </authorList>
    </citation>
    <scope>NUCLEOTIDE SEQUENCE</scope>
    <source>
        <strain evidence="2">RCP-MX</strain>
    </source>
</reference>
<keyword evidence="3" id="KW-1185">Reference proteome</keyword>
<feature type="compositionally biased region" description="Low complexity" evidence="1">
    <location>
        <begin position="356"/>
        <end position="373"/>
    </location>
</feature>
<dbReference type="InterPro" id="IPR027417">
    <property type="entry name" value="P-loop_NTPase"/>
</dbReference>
<proteinExistence type="predicted"/>
<dbReference type="EMBL" id="JAPMOS010000017">
    <property type="protein sequence ID" value="KAJ4459745.1"/>
    <property type="molecule type" value="Genomic_DNA"/>
</dbReference>
<evidence type="ECO:0000313" key="3">
    <source>
        <dbReference type="Proteomes" id="UP001141327"/>
    </source>
</evidence>
<feature type="region of interest" description="Disordered" evidence="1">
    <location>
        <begin position="951"/>
        <end position="1053"/>
    </location>
</feature>
<feature type="compositionally biased region" description="Acidic residues" evidence="1">
    <location>
        <begin position="388"/>
        <end position="397"/>
    </location>
</feature>
<evidence type="ECO:0000256" key="1">
    <source>
        <dbReference type="SAM" id="MobiDB-lite"/>
    </source>
</evidence>
<feature type="region of interest" description="Disordered" evidence="1">
    <location>
        <begin position="1214"/>
        <end position="1260"/>
    </location>
</feature>
<accession>A0ABQ8UKK4</accession>
<sequence>MSSRELHDLLSVVTFPGELEIDYDPHTLFRWLQKMRKKRLARLHKVACESPNTVFSANINEFVFDKFRKTMMCGARTLYVDALGHVIHRGLDKFTDSRQTRVITIFQDPEIRRLLRPLHVQWKAAGFMTSLSGQLNEAGQPYLFYTSKHAVAGRFADIIQELLHLQWAVPKPGVQRPAAGPIDEADIDEDATAARVAEMSKRLAVRLHELHAVLLCEAIDQKNDPVHPVRESRYVRQLVAFGLQRADVPAEVQLPFEQFEAIAREFGFVTADRRPLDSWQTLDQLVRDVRSWNYRPGPQGEEGEGWVASFVVPPEALVRIYPHLSATVRTVLHMPREARPAAEAPAPPAEPEAEAEAPAADEAPEDAPAAGTGEAPGDGEAPGAGDGEAAEGPDDFDEFFRGLHSEGPAAAAPAAPGAAPRFEVHPGVEGQYVIVRLKVKTRRYEVIRALRELLGNIKQDGWVATVGATWDSLEPFHRFFLAWAYNHAAAEIAAFEGNVVAMVDQFQAFLGSENAARLDEFLGQSAGVASSAHMAVVPVGLPGCGKSLFTKQLNALLTEWAARPPHENEGLYIPPTIAINKDDLNHRVASKIFPEAVVPGRPLTAAQLQDKRVRGEVHRWLTGSLRAIKTGATRPYAVILDAVNASAGARETWVSGLNPGALLILLFKQPPGGPAPATAASPLTSPPPPEMPAPASAPASAPADAPAATTATATTDEAAEAEAATPDAAPADRKRPDRRQDKRQDRRRRPAEAEKSVAAGPLSPFEELLVQRVAARQGHPTLPPDAAGQVIGELRAIIEPPTQGEMTKLEREALSRPAPAPVGHPHVQLLEVDATLPADSPGYRSQLERVAALICGPLGMAETVTTVGGPARHPVPQPRPALTLEQFQGRTGGTEGDLMQVLGLRAPHFAEFNSILYVSADPVSASVAGQWSASIRGLLRQAATLIQTAPSLADPTGACSPLPSPPPGPPSTPPRERRAFRDPIDTPPHPSPVPERAASAGPGTPTHPGTPVGQPRQVDVLFGDPHWLGRRLRSGLPPGEPLRPERPGEGVAQPPLGELVERIATYYDITKSLDSLHATTIFWNGGKPGPKTVDQVPEGVALPPGPRSPEEALHLVMEQSWANRTLTIRADRIYMDERAMCLGIVAITDEAGTQVPMPLAQRIKQHMTIGLARGVQPVYAGEMRHRVDEFLRRHPDCQADFRKQRLRAFVRPADPAAPAPEAPGAPAGATPADEEATVAPKRRNKTAERRQHAQDRQLEEADAVAHGHFVVLALEPALLLTARIRIHKKY</sequence>
<gene>
    <name evidence="2" type="ORF">PAPYR_4138</name>
</gene>
<dbReference type="Proteomes" id="UP001141327">
    <property type="component" value="Unassembled WGS sequence"/>
</dbReference>
<dbReference type="PANTHER" id="PTHR32004:SF1">
    <property type="entry name" value="TRNA LIGASE"/>
    <property type="match status" value="1"/>
</dbReference>
<feature type="compositionally biased region" description="Basic and acidic residues" evidence="1">
    <location>
        <begin position="730"/>
        <end position="755"/>
    </location>
</feature>
<feature type="compositionally biased region" description="Basic and acidic residues" evidence="1">
    <location>
        <begin position="974"/>
        <end position="984"/>
    </location>
</feature>
<feature type="region of interest" description="Disordered" evidence="1">
    <location>
        <begin position="338"/>
        <end position="401"/>
    </location>
</feature>
<feature type="compositionally biased region" description="Pro residues" evidence="1">
    <location>
        <begin position="962"/>
        <end position="973"/>
    </location>
</feature>
<protein>
    <submittedName>
        <fullName evidence="2">Uncharacterized protein</fullName>
    </submittedName>
</protein>
<dbReference type="PANTHER" id="PTHR32004">
    <property type="entry name" value="TRNA LIGASE"/>
    <property type="match status" value="1"/>
</dbReference>
<name>A0ABQ8UKK4_9EUKA</name>
<dbReference type="Gene3D" id="3.40.50.300">
    <property type="entry name" value="P-loop containing nucleotide triphosphate hydrolases"/>
    <property type="match status" value="1"/>
</dbReference>
<feature type="compositionally biased region" description="Gly residues" evidence="1">
    <location>
        <begin position="374"/>
        <end position="386"/>
    </location>
</feature>
<feature type="region of interest" description="Disordered" evidence="1">
    <location>
        <begin position="672"/>
        <end position="760"/>
    </location>
</feature>
<feature type="compositionally biased region" description="Low complexity" evidence="1">
    <location>
        <begin position="1001"/>
        <end position="1013"/>
    </location>
</feature>
<feature type="compositionally biased region" description="Basic and acidic residues" evidence="1">
    <location>
        <begin position="1245"/>
        <end position="1260"/>
    </location>
</feature>
<organism evidence="2 3">
    <name type="scientific">Paratrimastix pyriformis</name>
    <dbReference type="NCBI Taxonomy" id="342808"/>
    <lineage>
        <taxon>Eukaryota</taxon>
        <taxon>Metamonada</taxon>
        <taxon>Preaxostyla</taxon>
        <taxon>Paratrimastigidae</taxon>
        <taxon>Paratrimastix</taxon>
    </lineage>
</organism>